<name>J7S2V3_HUIN7</name>
<dbReference type="InterPro" id="IPR014804">
    <property type="entry name" value="Pet20-like"/>
</dbReference>
<organism evidence="4 5">
    <name type="scientific">Huiozyma naganishii (strain ATCC MYA-139 / BCRC 22969 / CBS 8797 / KCTC 17520 / NBRC 10181 / NCYC 3082 / Yp74L-3)</name>
    <name type="common">Yeast</name>
    <name type="synonym">Kazachstania naganishii</name>
    <dbReference type="NCBI Taxonomy" id="1071383"/>
    <lineage>
        <taxon>Eukaryota</taxon>
        <taxon>Fungi</taxon>
        <taxon>Dikarya</taxon>
        <taxon>Ascomycota</taxon>
        <taxon>Saccharomycotina</taxon>
        <taxon>Saccharomycetes</taxon>
        <taxon>Saccharomycetales</taxon>
        <taxon>Saccharomycetaceae</taxon>
        <taxon>Huiozyma</taxon>
    </lineage>
</organism>
<dbReference type="AlphaFoldDB" id="J7S2V3"/>
<reference evidence="4 5" key="1">
    <citation type="journal article" date="2011" name="Proc. Natl. Acad. Sci. U.S.A.">
        <title>Evolutionary erosion of yeast sex chromosomes by mating-type switching accidents.</title>
        <authorList>
            <person name="Gordon J.L."/>
            <person name="Armisen D."/>
            <person name="Proux-Wera E."/>
            <person name="Oheigeartaigh S.S."/>
            <person name="Byrne K.P."/>
            <person name="Wolfe K.H."/>
        </authorList>
    </citation>
    <scope>NUCLEOTIDE SEQUENCE [LARGE SCALE GENOMIC DNA]</scope>
    <source>
        <strain evidence="5">ATCC MYA-139 / BCRC 22969 / CBS 8797 / CCRC 22969 / KCTC 17520 / NBRC 10181 / NCYC 3082</strain>
    </source>
</reference>
<evidence type="ECO:0000256" key="1">
    <source>
        <dbReference type="ARBA" id="ARBA00004173"/>
    </source>
</evidence>
<dbReference type="OrthoDB" id="4056195at2759"/>
<dbReference type="KEGG" id="kng:KNAG_0J01760"/>
<keyword evidence="2" id="KW-0496">Mitochondrion</keyword>
<accession>J7S2V3</accession>
<dbReference type="eggNOG" id="ENOG502S1JN">
    <property type="taxonomic scope" value="Eukaryota"/>
</dbReference>
<evidence type="ECO:0000313" key="4">
    <source>
        <dbReference type="EMBL" id="CCK72257.1"/>
    </source>
</evidence>
<keyword evidence="5" id="KW-1185">Reference proteome</keyword>
<protein>
    <submittedName>
        <fullName evidence="4">Uncharacterized protein</fullName>
    </submittedName>
</protein>
<dbReference type="EMBL" id="HE978323">
    <property type="protein sequence ID" value="CCK72257.1"/>
    <property type="molecule type" value="Genomic_DNA"/>
</dbReference>
<dbReference type="Pfam" id="PF08692">
    <property type="entry name" value="Pet20"/>
    <property type="match status" value="2"/>
</dbReference>
<gene>
    <name evidence="4" type="primary">KNAG0J01760</name>
    <name evidence="4" type="ordered locus">KNAG_0J01760</name>
</gene>
<dbReference type="GO" id="GO:0009060">
    <property type="term" value="P:aerobic respiration"/>
    <property type="evidence" value="ECO:0007669"/>
    <property type="project" value="EnsemblFungi"/>
</dbReference>
<evidence type="ECO:0000313" key="5">
    <source>
        <dbReference type="Proteomes" id="UP000006310"/>
    </source>
</evidence>
<dbReference type="GO" id="GO:0005739">
    <property type="term" value="C:mitochondrion"/>
    <property type="evidence" value="ECO:0007669"/>
    <property type="project" value="UniProtKB-SubCell"/>
</dbReference>
<dbReference type="RefSeq" id="XP_022466502.1">
    <property type="nucleotide sequence ID" value="XM_022610180.1"/>
</dbReference>
<evidence type="ECO:0000256" key="2">
    <source>
        <dbReference type="ARBA" id="ARBA00023128"/>
    </source>
</evidence>
<reference evidence="5" key="2">
    <citation type="submission" date="2012-08" db="EMBL/GenBank/DDBJ databases">
        <title>Genome sequence of Kazachstania naganishii.</title>
        <authorList>
            <person name="Gordon J.L."/>
            <person name="Armisen D."/>
            <person name="Proux-Wera E."/>
            <person name="OhEigeartaigh S.S."/>
            <person name="Byrne K.P."/>
            <person name="Wolfe K.H."/>
        </authorList>
    </citation>
    <scope>NUCLEOTIDE SEQUENCE [LARGE SCALE GENOMIC DNA]</scope>
    <source>
        <strain evidence="5">ATCC MYA-139 / BCRC 22969 / CBS 8797 / CCRC 22969 / KCTC 17520 / NBRC 10181 / NCYC 3082</strain>
    </source>
</reference>
<evidence type="ECO:0000256" key="3">
    <source>
        <dbReference type="SAM" id="MobiDB-lite"/>
    </source>
</evidence>
<feature type="region of interest" description="Disordered" evidence="3">
    <location>
        <begin position="229"/>
        <end position="258"/>
    </location>
</feature>
<comment type="subcellular location">
    <subcellularLocation>
        <location evidence="1">Mitochondrion</location>
    </subcellularLocation>
</comment>
<dbReference type="STRING" id="1071383.J7S2V3"/>
<dbReference type="GeneID" id="34528012"/>
<proteinExistence type="predicted"/>
<dbReference type="Proteomes" id="UP000006310">
    <property type="component" value="Chromosome 10"/>
</dbReference>
<sequence>MPVKLRSPLMILSRVDSETVLISRTRQLSLNLLRYQSTYTFPESAVHPKSKRGGKVKQVSRRAACTLQSVQTAKAQAQAQMEVPLRTRKKYRYHPLPSVPSTQHIEANDMCTELLYSGYRPLFLDSTALERGLLAAKEQASFTQSASPTGSTFYEIAMKLEDPACIWANSATGLEKYTEWDNIPYSVANSLKPFVPPSSGGHAAVKAAAGGSARALDVLLTVQNLLSKNKTSEGGNARGGRKKPVLTVLDMKKDSEES</sequence>
<dbReference type="HOGENOM" id="CLU_074423_0_0_1"/>